<evidence type="ECO:0000313" key="3">
    <source>
        <dbReference type="Proteomes" id="UP000273278"/>
    </source>
</evidence>
<dbReference type="InterPro" id="IPR002938">
    <property type="entry name" value="FAD-bd"/>
</dbReference>
<accession>A0A3G3IFC2</accession>
<dbReference type="GO" id="GO:0071949">
    <property type="term" value="F:FAD binding"/>
    <property type="evidence" value="ECO:0007669"/>
    <property type="project" value="InterPro"/>
</dbReference>
<dbReference type="PRINTS" id="PR00420">
    <property type="entry name" value="RNGMNOXGNASE"/>
</dbReference>
<dbReference type="Proteomes" id="UP000273278">
    <property type="component" value="Chromosome"/>
</dbReference>
<evidence type="ECO:0000313" key="2">
    <source>
        <dbReference type="EMBL" id="AYQ54378.1"/>
    </source>
</evidence>
<reference evidence="2 3" key="1">
    <citation type="submission" date="2016-10" db="EMBL/GenBank/DDBJ databases">
        <title>Complete genome of the TMA-utilizing, human hosted archaeon Methanomethylophilus alvus Gen. nov, sp. nov., strain Mx-05, derived from a pure culture.</title>
        <authorList>
            <person name="Brugere J.-F."/>
            <person name="Ben Hania W."/>
            <person name="Chaudhary P.P."/>
            <person name="Gaci N."/>
            <person name="Borrel G."/>
            <person name="Cao Van Tuat L."/>
            <person name="Fardeau M.-L."/>
            <person name="Harris H.M.B."/>
            <person name="O'Toole P.W."/>
            <person name="Ollivier B."/>
        </authorList>
    </citation>
    <scope>NUCLEOTIDE SEQUENCE [LARGE SCALE GENOMIC DNA]</scope>
    <source>
        <strain evidence="2 3">Mx-05</strain>
    </source>
</reference>
<proteinExistence type="predicted"/>
<gene>
    <name evidence="2" type="ORF">BKD89_00890</name>
</gene>
<dbReference type="Pfam" id="PF01494">
    <property type="entry name" value="FAD_binding_3"/>
    <property type="match status" value="1"/>
</dbReference>
<organism evidence="2 3">
    <name type="scientific">Methanomethylophilus alvi</name>
    <dbReference type="NCBI Taxonomy" id="1291540"/>
    <lineage>
        <taxon>Archaea</taxon>
        <taxon>Methanobacteriati</taxon>
        <taxon>Thermoplasmatota</taxon>
        <taxon>Thermoplasmata</taxon>
        <taxon>Methanomassiliicoccales</taxon>
        <taxon>Methanomethylophilaceae</taxon>
        <taxon>Methanomethylophilus</taxon>
    </lineage>
</organism>
<dbReference type="Gene3D" id="3.50.50.60">
    <property type="entry name" value="FAD/NAD(P)-binding domain"/>
    <property type="match status" value="1"/>
</dbReference>
<dbReference type="OMA" id="YPVQCAG"/>
<name>A0A3G3IFC2_9ARCH</name>
<dbReference type="PANTHER" id="PTHR42685">
    <property type="entry name" value="GERANYLGERANYL DIPHOSPHATE REDUCTASE"/>
    <property type="match status" value="1"/>
</dbReference>
<dbReference type="InterPro" id="IPR050407">
    <property type="entry name" value="Geranylgeranyl_reductase"/>
</dbReference>
<dbReference type="NCBIfam" id="TIGR02032">
    <property type="entry name" value="GG-red-SF"/>
    <property type="match status" value="1"/>
</dbReference>
<dbReference type="AlphaFoldDB" id="A0A3G3IFC2"/>
<dbReference type="PANTHER" id="PTHR42685:SF18">
    <property type="entry name" value="DIGERANYLGERANYLGLYCEROPHOSPHOLIPID REDUCTASE"/>
    <property type="match status" value="1"/>
</dbReference>
<dbReference type="InterPro" id="IPR011777">
    <property type="entry name" value="Geranylgeranyl_Rdtase_fam"/>
</dbReference>
<evidence type="ECO:0000259" key="1">
    <source>
        <dbReference type="Pfam" id="PF01494"/>
    </source>
</evidence>
<dbReference type="GeneID" id="41320981"/>
<dbReference type="InterPro" id="IPR036188">
    <property type="entry name" value="FAD/NAD-bd_sf"/>
</dbReference>
<feature type="domain" description="FAD-binding" evidence="1">
    <location>
        <begin position="3"/>
        <end position="160"/>
    </location>
</feature>
<dbReference type="GO" id="GO:0016628">
    <property type="term" value="F:oxidoreductase activity, acting on the CH-CH group of donors, NAD or NADP as acceptor"/>
    <property type="evidence" value="ECO:0007669"/>
    <property type="project" value="InterPro"/>
</dbReference>
<dbReference type="EMBL" id="CP017686">
    <property type="protein sequence ID" value="AYQ54378.1"/>
    <property type="molecule type" value="Genomic_DNA"/>
</dbReference>
<sequence>MPDVTVVGGGPAGSLSSRLLAASGLDVVVLEEHKQVGVPMHCAGMLTPETIRLSGVQPDILGTITSADVVFPDGRVLDIGRRTPMIYAVDRVDLDQKLADKACEFGVDFRYGVKCNRVTTDTKYAVADTNAGTVRSDIIVGADGPSSKVATYVGHDLPREIVVGMQADIRFRMDDQDRMILRLGHDIAPGFFSWQLPMGDVTRVGVCVSPPFRPVDYLKKLISISGLEGMEVIQKFSGKIPIGGRRTTYANRTLLIGDAAGQIKPVSGGGLYPIFKAAPVLCDTVNSAYQLGVFNSSVLALYERGWKRVIGKEISRGARMRDFYLKLNDEQMSSVGEIFDTPDIKESLGMIDFDDPSNIVKPILSQKGVKSGMLKAYLRKGR</sequence>
<dbReference type="SUPFAM" id="SSF51905">
    <property type="entry name" value="FAD/NAD(P)-binding domain"/>
    <property type="match status" value="1"/>
</dbReference>
<protein>
    <submittedName>
        <fullName evidence="2">Geranylgeranyl reductase</fullName>
    </submittedName>
</protein>
<dbReference type="RefSeq" id="WP_015504088.1">
    <property type="nucleotide sequence ID" value="NZ_CAYARO010000003.1"/>
</dbReference>